<dbReference type="AlphaFoldDB" id="A0AB34KG88"/>
<evidence type="ECO:0000256" key="1">
    <source>
        <dbReference type="ARBA" id="ARBA00004123"/>
    </source>
</evidence>
<feature type="compositionally biased region" description="Basic and acidic residues" evidence="5">
    <location>
        <begin position="1"/>
        <end position="11"/>
    </location>
</feature>
<evidence type="ECO:0000256" key="5">
    <source>
        <dbReference type="SAM" id="MobiDB-lite"/>
    </source>
</evidence>
<name>A0AB34KG88_9PEZI</name>
<feature type="coiled-coil region" evidence="4">
    <location>
        <begin position="577"/>
        <end position="604"/>
    </location>
</feature>
<evidence type="ECO:0000256" key="4">
    <source>
        <dbReference type="SAM" id="Coils"/>
    </source>
</evidence>
<dbReference type="GO" id="GO:0000182">
    <property type="term" value="F:rDNA binding"/>
    <property type="evidence" value="ECO:0007669"/>
    <property type="project" value="TreeGrafter"/>
</dbReference>
<comment type="similarity">
    <text evidence="2">Belongs to the MYBBP1A family.</text>
</comment>
<dbReference type="RefSeq" id="XP_069225894.1">
    <property type="nucleotide sequence ID" value="XM_069376953.1"/>
</dbReference>
<dbReference type="Proteomes" id="UP000803884">
    <property type="component" value="Unassembled WGS sequence"/>
</dbReference>
<dbReference type="GeneID" id="96009791"/>
<organism evidence="6 7">
    <name type="scientific">Cladosporium halotolerans</name>
    <dbReference type="NCBI Taxonomy" id="1052096"/>
    <lineage>
        <taxon>Eukaryota</taxon>
        <taxon>Fungi</taxon>
        <taxon>Dikarya</taxon>
        <taxon>Ascomycota</taxon>
        <taxon>Pezizomycotina</taxon>
        <taxon>Dothideomycetes</taxon>
        <taxon>Dothideomycetidae</taxon>
        <taxon>Cladosporiales</taxon>
        <taxon>Cladosporiaceae</taxon>
        <taxon>Cladosporium</taxon>
    </lineage>
</organism>
<dbReference type="Pfam" id="PF04931">
    <property type="entry name" value="DNA_pol_phi"/>
    <property type="match status" value="1"/>
</dbReference>
<feature type="region of interest" description="Disordered" evidence="5">
    <location>
        <begin position="743"/>
        <end position="778"/>
    </location>
</feature>
<dbReference type="InterPro" id="IPR016024">
    <property type="entry name" value="ARM-type_fold"/>
</dbReference>
<dbReference type="InterPro" id="IPR007015">
    <property type="entry name" value="DNA_pol_V/MYBBP1A"/>
</dbReference>
<sequence length="999" mass="109144">MGGVKRAHENDVAANPEQPVHPSRKRRLDYTEADAQLAKIYNDLADDVQAVRIKAAGEVVRNLSAKSDQQIERIEKAIARLIKGLCSGRKAARLGFSIALSEVLRLGLELKGSGITLGKITAKISEFTTIAPTAGGQERRDYLLGRRFAYQAVLQSGVGSNATVSIQEWQGFVSAVLELMCERQWLRRECGAMLYEYLVGVGKAIPADRLQILVDGLHEKSLWKTPEGVAIWITLAKHSSKVKLPKGVWQHNGPLSAPERAVLSKVIQEIPIDDEQQGGKAGSGSRQTAPSFAWPVILAEYHSGHRLTSEFAQFWKQVVESGLFHTSSSAERKALGFQVLAMAVSSAPSTVLRQLFTPNLTRCIINQRAGSQRYLFDAAKAALNACIARSKQDPTASSGVIQGLIEEGAANFDQVTKTKTVETLLGQSSTEALLDVVTFIQRLMRKPKHEEQSQADAQRRMLADLLLSIVRSHKEPTELFTKQDPKHKSASPAAWLNVVLDTFIELGYCEPKDDVSPALSEASKSICRSRLSSCVAQLMNLPLADAATAVYGLLKALRASKNSYFHSTASKETKALVKRTDKAIQDAQEKVAKTKNQSKAATAQAFALLFAMSVLQIYNEEPDAVPALEDLHACAGDWGKNTESASVLVELLLSFVSKQSALFRKLAEQVFAAFTGSLTADGLQSMLDILSQKESLTGQQELFAQGDDLQAGAEQEEEEGSDDGSAIDVEDMSDVEMIDGETFGADGLEEGSDDEEDDDEDSEESSDEEEGEEDEEELAAFDKKLAEALGSAALDPDGDEDDQDSDMDDEQMMAVEPALEKVFKEIKKRSGKKQDNKEAKDNIINFKNRILDLLTIYVKAQHASILALDLLMPLAILIRTTTSKPTAEKAFAVLKAYFEACNKHKTTPAVDDAEPVLALLASVHEEMTKDGSKLHANACSRASLFLAKTLVALDPSHYSAVAAKYAALQEKWWLDPKSKVHGSVFTEWTSWSIATRKQA</sequence>
<keyword evidence="4" id="KW-0175">Coiled coil</keyword>
<reference evidence="6 7" key="1">
    <citation type="journal article" date="2020" name="Microbiol. Resour. Announc.">
        <title>Draft Genome Sequence of a Cladosporium Species Isolated from the Mesophotic Ascidian Didemnum maculosum.</title>
        <authorList>
            <person name="Gioti A."/>
            <person name="Siaperas R."/>
            <person name="Nikolaivits E."/>
            <person name="Le Goff G."/>
            <person name="Ouazzani J."/>
            <person name="Kotoulas G."/>
            <person name="Topakas E."/>
        </authorList>
    </citation>
    <scope>NUCLEOTIDE SEQUENCE [LARGE SCALE GENOMIC DNA]</scope>
    <source>
        <strain evidence="6 7">TM138-S3</strain>
    </source>
</reference>
<evidence type="ECO:0000313" key="6">
    <source>
        <dbReference type="EMBL" id="KAL1582787.1"/>
    </source>
</evidence>
<protein>
    <recommendedName>
        <fullName evidence="8">DNA polymerase V</fullName>
    </recommendedName>
</protein>
<evidence type="ECO:0000256" key="3">
    <source>
        <dbReference type="ARBA" id="ARBA00023242"/>
    </source>
</evidence>
<proteinExistence type="inferred from homology"/>
<comment type="subcellular location">
    <subcellularLocation>
        <location evidence="1">Nucleus</location>
    </subcellularLocation>
</comment>
<feature type="compositionally biased region" description="Acidic residues" evidence="5">
    <location>
        <begin position="747"/>
        <end position="778"/>
    </location>
</feature>
<comment type="caution">
    <text evidence="6">The sequence shown here is derived from an EMBL/GenBank/DDBJ whole genome shotgun (WGS) entry which is preliminary data.</text>
</comment>
<gene>
    <name evidence="6" type="ORF">WHR41_08349</name>
</gene>
<evidence type="ECO:0000256" key="2">
    <source>
        <dbReference type="ARBA" id="ARBA00006809"/>
    </source>
</evidence>
<dbReference type="PANTHER" id="PTHR13213">
    <property type="entry name" value="MYB-BINDING PROTEIN 1A FAMILY MEMBER"/>
    <property type="match status" value="1"/>
</dbReference>
<dbReference type="EMBL" id="JAAQHG020000044">
    <property type="protein sequence ID" value="KAL1582787.1"/>
    <property type="molecule type" value="Genomic_DNA"/>
</dbReference>
<dbReference type="PANTHER" id="PTHR13213:SF2">
    <property type="entry name" value="MYB-BINDING PROTEIN 1A"/>
    <property type="match status" value="1"/>
</dbReference>
<dbReference type="GO" id="GO:0005730">
    <property type="term" value="C:nucleolus"/>
    <property type="evidence" value="ECO:0007669"/>
    <property type="project" value="InterPro"/>
</dbReference>
<dbReference type="GO" id="GO:0006355">
    <property type="term" value="P:regulation of DNA-templated transcription"/>
    <property type="evidence" value="ECO:0007669"/>
    <property type="project" value="InterPro"/>
</dbReference>
<feature type="region of interest" description="Disordered" evidence="5">
    <location>
        <begin position="1"/>
        <end position="26"/>
    </location>
</feature>
<evidence type="ECO:0000313" key="7">
    <source>
        <dbReference type="Proteomes" id="UP000803884"/>
    </source>
</evidence>
<evidence type="ECO:0008006" key="8">
    <source>
        <dbReference type="Google" id="ProtNLM"/>
    </source>
</evidence>
<keyword evidence="3" id="KW-0539">Nucleus</keyword>
<accession>A0AB34KG88</accession>
<dbReference type="SUPFAM" id="SSF48371">
    <property type="entry name" value="ARM repeat"/>
    <property type="match status" value="1"/>
</dbReference>
<keyword evidence="7" id="KW-1185">Reference proteome</keyword>